<comment type="subunit">
    <text evidence="9">Homohexamer. The homohexamer assembles into an open ring structure.</text>
</comment>
<evidence type="ECO:0000256" key="9">
    <source>
        <dbReference type="HAMAP-Rule" id="MF_01884"/>
    </source>
</evidence>
<dbReference type="InterPro" id="IPR003593">
    <property type="entry name" value="AAA+_ATPase"/>
</dbReference>
<dbReference type="InterPro" id="IPR036269">
    <property type="entry name" value="Rho_N_sf"/>
</dbReference>
<dbReference type="InterPro" id="IPR011129">
    <property type="entry name" value="CSD"/>
</dbReference>
<keyword evidence="2 9" id="KW-0547">Nucleotide-binding</keyword>
<feature type="compositionally biased region" description="Low complexity" evidence="12">
    <location>
        <begin position="15"/>
        <end position="31"/>
    </location>
</feature>
<keyword evidence="1 9" id="KW-0806">Transcription termination</keyword>
<comment type="function">
    <text evidence="9">Facilitates transcription termination by a mechanism that involves Rho binding to the nascent RNA, activation of Rho's RNA-dependent ATPase activity, and release of the mRNA from the DNA template.</text>
</comment>
<comment type="caution">
    <text evidence="14">The sequence shown here is derived from an EMBL/GenBank/DDBJ whole genome shotgun (WGS) entry which is preliminary data.</text>
</comment>
<dbReference type="Proteomes" id="UP001500728">
    <property type="component" value="Unassembled WGS sequence"/>
</dbReference>
<feature type="compositionally biased region" description="Low complexity" evidence="12">
    <location>
        <begin position="128"/>
        <end position="140"/>
    </location>
</feature>
<dbReference type="InterPro" id="IPR000194">
    <property type="entry name" value="ATPase_F1/V1/A1_a/bsu_nucl-bd"/>
</dbReference>
<evidence type="ECO:0000256" key="1">
    <source>
        <dbReference type="ARBA" id="ARBA00022472"/>
    </source>
</evidence>
<feature type="compositionally biased region" description="Gly residues" evidence="12">
    <location>
        <begin position="243"/>
        <end position="256"/>
    </location>
</feature>
<feature type="binding site" evidence="9">
    <location>
        <position position="460"/>
    </location>
    <ligand>
        <name>ATP</name>
        <dbReference type="ChEBI" id="CHEBI:30616"/>
    </ligand>
</feature>
<keyword evidence="15" id="KW-1185">Reference proteome</keyword>
<dbReference type="InterPro" id="IPR011112">
    <property type="entry name" value="Rho-like_N"/>
</dbReference>
<keyword evidence="5 9" id="KW-0067">ATP-binding</keyword>
<dbReference type="SMART" id="SM00357">
    <property type="entry name" value="CSP"/>
    <property type="match status" value="1"/>
</dbReference>
<evidence type="ECO:0000256" key="5">
    <source>
        <dbReference type="ARBA" id="ARBA00022840"/>
    </source>
</evidence>
<evidence type="ECO:0000256" key="12">
    <source>
        <dbReference type="SAM" id="MobiDB-lite"/>
    </source>
</evidence>
<dbReference type="PANTHER" id="PTHR46425:SF1">
    <property type="entry name" value="TRANSCRIPTION TERMINATION FACTOR RHO"/>
    <property type="match status" value="1"/>
</dbReference>
<dbReference type="PANTHER" id="PTHR46425">
    <property type="entry name" value="TRANSCRIPTION TERMINATION FACTOR RHO"/>
    <property type="match status" value="1"/>
</dbReference>
<evidence type="ECO:0000313" key="14">
    <source>
        <dbReference type="EMBL" id="GAA3260596.1"/>
    </source>
</evidence>
<dbReference type="InterPro" id="IPR041703">
    <property type="entry name" value="Rho_factor_ATP-bd"/>
</dbReference>
<feature type="compositionally biased region" description="Basic and acidic residues" evidence="12">
    <location>
        <begin position="107"/>
        <end position="127"/>
    </location>
</feature>
<feature type="compositionally biased region" description="Polar residues" evidence="12">
    <location>
        <begin position="192"/>
        <end position="201"/>
    </location>
</feature>
<dbReference type="InterPro" id="IPR011113">
    <property type="entry name" value="Rho_RNA-bd"/>
</dbReference>
<dbReference type="SUPFAM" id="SSF50249">
    <property type="entry name" value="Nucleic acid-binding proteins"/>
    <property type="match status" value="1"/>
</dbReference>
<dbReference type="Gene3D" id="3.40.50.300">
    <property type="entry name" value="P-loop containing nucleotide triphosphate hydrolases"/>
    <property type="match status" value="1"/>
</dbReference>
<evidence type="ECO:0000256" key="10">
    <source>
        <dbReference type="NCBIfam" id="TIGR00767"/>
    </source>
</evidence>
<evidence type="ECO:0000313" key="15">
    <source>
        <dbReference type="Proteomes" id="UP001500728"/>
    </source>
</evidence>
<feature type="binding site" evidence="9">
    <location>
        <begin position="417"/>
        <end position="422"/>
    </location>
    <ligand>
        <name>ATP</name>
        <dbReference type="ChEBI" id="CHEBI:30616"/>
    </ligand>
</feature>
<feature type="domain" description="Rho RNA-BD" evidence="13">
    <location>
        <begin position="299"/>
        <end position="374"/>
    </location>
</feature>
<dbReference type="Pfam" id="PF07498">
    <property type="entry name" value="Rho_N"/>
    <property type="match status" value="1"/>
</dbReference>
<dbReference type="SMART" id="SM00959">
    <property type="entry name" value="Rho_N"/>
    <property type="match status" value="1"/>
</dbReference>
<dbReference type="InterPro" id="IPR027417">
    <property type="entry name" value="P-loop_NTPase"/>
</dbReference>
<dbReference type="InterPro" id="IPR004665">
    <property type="entry name" value="Term_rho"/>
</dbReference>
<feature type="region of interest" description="Disordered" evidence="12">
    <location>
        <begin position="1"/>
        <end position="38"/>
    </location>
</feature>
<dbReference type="CDD" id="cd01128">
    <property type="entry name" value="rho_factor_C"/>
    <property type="match status" value="1"/>
</dbReference>
<dbReference type="HAMAP" id="MF_01884">
    <property type="entry name" value="Rho"/>
    <property type="match status" value="1"/>
</dbReference>
<dbReference type="RefSeq" id="WP_244789505.1">
    <property type="nucleotide sequence ID" value="NZ_BAAAUW010000010.1"/>
</dbReference>
<evidence type="ECO:0000256" key="3">
    <source>
        <dbReference type="ARBA" id="ARBA00022801"/>
    </source>
</evidence>
<keyword evidence="6 9" id="KW-0694">RNA-binding</keyword>
<comment type="caution">
    <text evidence="9">Lacks conserved residue(s) required for the propagation of feature annotation.</text>
</comment>
<keyword evidence="7 9" id="KW-0805">Transcription regulation</keyword>
<dbReference type="NCBIfam" id="NF006886">
    <property type="entry name" value="PRK09376.1"/>
    <property type="match status" value="1"/>
</dbReference>
<comment type="similarity">
    <text evidence="9 11">Belongs to the Rho family.</text>
</comment>
<feature type="compositionally biased region" description="Low complexity" evidence="12">
    <location>
        <begin position="147"/>
        <end position="156"/>
    </location>
</feature>
<dbReference type="Pfam" id="PF07497">
    <property type="entry name" value="Rho_RNA_bind"/>
    <property type="match status" value="1"/>
</dbReference>
<name>A0ABP6QX85_9ACTN</name>
<dbReference type="SMART" id="SM00382">
    <property type="entry name" value="AAA"/>
    <property type="match status" value="1"/>
</dbReference>
<evidence type="ECO:0000256" key="2">
    <source>
        <dbReference type="ARBA" id="ARBA00022741"/>
    </source>
</evidence>
<evidence type="ECO:0000256" key="6">
    <source>
        <dbReference type="ARBA" id="ARBA00022884"/>
    </source>
</evidence>
<feature type="binding site" evidence="9">
    <location>
        <begin position="429"/>
        <end position="434"/>
    </location>
    <ligand>
        <name>ATP</name>
        <dbReference type="ChEBI" id="CHEBI:30616"/>
    </ligand>
</feature>
<dbReference type="SUPFAM" id="SSF52540">
    <property type="entry name" value="P-loop containing nucleoside triphosphate hydrolases"/>
    <property type="match status" value="1"/>
</dbReference>
<keyword evidence="8 9" id="KW-0804">Transcription</keyword>
<sequence>MSDTTDLMGARVEETAAAPATDASAPASGAGSRRRRGTGLEGMVLAELQQVASGLGIRGTARMRKSQLIEVIKEAQAAGGGAPSGDAPAKAESAETKPKRRATSRTRTGDTAEKAEKKTEAKDEQAPADKAAAQQQIDIPGQPSPKASAAEQAPEGAPERRRRRATADAGAPAAATETITAEAKTETKSDAPAQQQSQQGEGKSDHDGGEGRRRDRRERGRDRGDRGDRGDRRSKGDDQQQNQGGGRQQSQQGGGGRQDDGYDDDGGGRRGRRGRYRDRRGRRGRDEVQEPQINEDDVLIPVAGILDILDNYAFIRTSGYLPGPNDVYVSLAQVRKNGLRKGDHITGAVRQPKEGERREKFNALVRLDSVNGMAPEHGRGRPEFNKLTPLYPQDRLRLETDPGVLTTRIIDLVSPIGKGQRGLIVAPPKTGKTMIMQAIANAITHNNPECHLMVVLVDERPEEVTDMQRSVKGEVISSTFDRPAEDHTTVAELAIERAKRLVELGHDVVVLLDSITRLGRAYNLAAPASGRILSGGVDSTALYPPKRFFGAARNIEDGGSLTILATALVDTGSRMDEVIFEEFKGTGNAELKLDRKLADKRIFPAVDVDASGTRKEEILLASDELAIVWKLRRVLHALDQQQAVELLLDKMKQTKSNAEFLMQIQKTTPTPGNGD</sequence>
<dbReference type="CDD" id="cd04459">
    <property type="entry name" value="Rho_CSD"/>
    <property type="match status" value="1"/>
</dbReference>
<evidence type="ECO:0000256" key="11">
    <source>
        <dbReference type="PROSITE-ProRule" id="PRU01203"/>
    </source>
</evidence>
<protein>
    <recommendedName>
        <fullName evidence="9 10">Transcription termination factor Rho</fullName>
        <ecNumber evidence="9 10">3.6.4.-</ecNumber>
    </recommendedName>
    <alternativeName>
        <fullName evidence="9">ATP-dependent helicase Rho</fullName>
    </alternativeName>
</protein>
<keyword evidence="4 9" id="KW-0347">Helicase</keyword>
<feature type="compositionally biased region" description="Low complexity" evidence="12">
    <location>
        <begin position="167"/>
        <end position="182"/>
    </location>
</feature>
<dbReference type="NCBIfam" id="TIGR00767">
    <property type="entry name" value="rho"/>
    <property type="match status" value="1"/>
</dbReference>
<proteinExistence type="inferred from homology"/>
<dbReference type="EC" id="3.6.4.-" evidence="9 10"/>
<feature type="region of interest" description="Disordered" evidence="12">
    <location>
        <begin position="76"/>
        <end position="290"/>
    </location>
</feature>
<dbReference type="SUPFAM" id="SSF68912">
    <property type="entry name" value="Rho N-terminal domain-like"/>
    <property type="match status" value="1"/>
</dbReference>
<evidence type="ECO:0000259" key="13">
    <source>
        <dbReference type="PROSITE" id="PS51856"/>
    </source>
</evidence>
<evidence type="ECO:0000256" key="8">
    <source>
        <dbReference type="ARBA" id="ARBA00023163"/>
    </source>
</evidence>
<dbReference type="EMBL" id="BAAAUW010000010">
    <property type="protein sequence ID" value="GAA3260596.1"/>
    <property type="molecule type" value="Genomic_DNA"/>
</dbReference>
<gene>
    <name evidence="9" type="primary">rho</name>
    <name evidence="14" type="ORF">GCM10010469_27150</name>
</gene>
<evidence type="ECO:0000256" key="7">
    <source>
        <dbReference type="ARBA" id="ARBA00023015"/>
    </source>
</evidence>
<feature type="compositionally biased region" description="Basic and acidic residues" evidence="12">
    <location>
        <begin position="202"/>
        <end position="238"/>
    </location>
</feature>
<reference evidence="15" key="1">
    <citation type="journal article" date="2019" name="Int. J. Syst. Evol. Microbiol.">
        <title>The Global Catalogue of Microorganisms (GCM) 10K type strain sequencing project: providing services to taxonomists for standard genome sequencing and annotation.</title>
        <authorList>
            <consortium name="The Broad Institute Genomics Platform"/>
            <consortium name="The Broad Institute Genome Sequencing Center for Infectious Disease"/>
            <person name="Wu L."/>
            <person name="Ma J."/>
        </authorList>
    </citation>
    <scope>NUCLEOTIDE SEQUENCE [LARGE SCALE GENOMIC DNA]</scope>
    <source>
        <strain evidence="15">JCM 9381</strain>
    </source>
</reference>
<keyword evidence="3 9" id="KW-0378">Hydrolase</keyword>
<dbReference type="Pfam" id="PF00006">
    <property type="entry name" value="ATP-synt_ab"/>
    <property type="match status" value="1"/>
</dbReference>
<dbReference type="PROSITE" id="PS51856">
    <property type="entry name" value="RHO_RNA_BD"/>
    <property type="match status" value="1"/>
</dbReference>
<dbReference type="Gene3D" id="2.40.50.140">
    <property type="entry name" value="Nucleic acid-binding proteins"/>
    <property type="match status" value="1"/>
</dbReference>
<accession>A0ABP6QX85</accession>
<organism evidence="14 15">
    <name type="scientific">Streptomyces labedae</name>
    <dbReference type="NCBI Taxonomy" id="285569"/>
    <lineage>
        <taxon>Bacteria</taxon>
        <taxon>Bacillati</taxon>
        <taxon>Actinomycetota</taxon>
        <taxon>Actinomycetes</taxon>
        <taxon>Kitasatosporales</taxon>
        <taxon>Streptomycetaceae</taxon>
        <taxon>Streptomyces</taxon>
    </lineage>
</organism>
<dbReference type="InterPro" id="IPR012340">
    <property type="entry name" value="NA-bd_OB-fold"/>
</dbReference>
<feature type="compositionally biased region" description="Basic residues" evidence="12">
    <location>
        <begin position="269"/>
        <end position="283"/>
    </location>
</feature>
<evidence type="ECO:0000256" key="4">
    <source>
        <dbReference type="ARBA" id="ARBA00022806"/>
    </source>
</evidence>